<dbReference type="PANTHER" id="PTHR30244:SF36">
    <property type="entry name" value="3-OXO-GLUCOSE-6-PHOSPHATE:GLUTAMATE AMINOTRANSFERASE"/>
    <property type="match status" value="1"/>
</dbReference>
<feature type="active site" description="Proton acceptor" evidence="3">
    <location>
        <position position="190"/>
    </location>
</feature>
<evidence type="ECO:0000256" key="3">
    <source>
        <dbReference type="PIRSR" id="PIRSR000390-1"/>
    </source>
</evidence>
<dbReference type="Pfam" id="PF01041">
    <property type="entry name" value="DegT_DnrJ_EryC1"/>
    <property type="match status" value="1"/>
</dbReference>
<dbReference type="CDD" id="cd00616">
    <property type="entry name" value="AHBA_syn"/>
    <property type="match status" value="1"/>
</dbReference>
<evidence type="ECO:0000313" key="6">
    <source>
        <dbReference type="EMBL" id="KWV41225.1"/>
    </source>
</evidence>
<evidence type="ECO:0000256" key="4">
    <source>
        <dbReference type="PIRSR" id="PIRSR000390-2"/>
    </source>
</evidence>
<proteinExistence type="inferred from homology"/>
<feature type="modified residue" description="N6-(pyridoxal phosphate)lysine" evidence="4">
    <location>
        <position position="190"/>
    </location>
</feature>
<dbReference type="Gene3D" id="3.40.640.10">
    <property type="entry name" value="Type I PLP-dependent aspartate aminotransferase-like (Major domain)"/>
    <property type="match status" value="1"/>
</dbReference>
<evidence type="ECO:0000256" key="1">
    <source>
        <dbReference type="ARBA" id="ARBA00022898"/>
    </source>
</evidence>
<sequence>MSSQTTVPFVDLSIQWEQIRHNVMPEIERLFDASAFCLGPWVDEFEKAIASYLEVDHAIAVSSGSAALHLAVIAAGIGPGDKVLVPAHSFIGTLWGVIYQGAVPVFCDVERATGTIDFADAERRLDGDVKAVIPVHLYGQPANMKAALEFSERHGLTMIEDVAQAIGARYNGRPLGSMGSMGCFSFYPGKNLGAAGEGGLIVTQDADLAQRLRALRNHGQTQRYLHEQIGYNYRMDGLQALVLNSKLRHLDDWTDQRKRAAERYREGLKGTPLTLPDVVHGDHVYHLYVVRTDRRDDLRSHLDSRSIQTGLHYPIPLHRQPCLAQVESAQSEFLATEEFAGQGLSLPMFAGITAAQQQQVVDAICSFFEKGER</sequence>
<dbReference type="PIRSF" id="PIRSF000390">
    <property type="entry name" value="PLP_StrS"/>
    <property type="match status" value="1"/>
</dbReference>
<evidence type="ECO:0000313" key="7">
    <source>
        <dbReference type="Proteomes" id="UP000068164"/>
    </source>
</evidence>
<accession>A0A125Q4C9</accession>
<evidence type="ECO:0000256" key="2">
    <source>
        <dbReference type="ARBA" id="ARBA00037999"/>
    </source>
</evidence>
<organism evidence="6 7">
    <name type="scientific">Rhizobium altiplani</name>
    <dbReference type="NCBI Taxonomy" id="1864509"/>
    <lineage>
        <taxon>Bacteria</taxon>
        <taxon>Pseudomonadati</taxon>
        <taxon>Pseudomonadota</taxon>
        <taxon>Alphaproteobacteria</taxon>
        <taxon>Hyphomicrobiales</taxon>
        <taxon>Rhizobiaceae</taxon>
        <taxon>Rhizobium/Agrobacterium group</taxon>
        <taxon>Rhizobium</taxon>
    </lineage>
</organism>
<reference evidence="6 7" key="1">
    <citation type="submission" date="2015-11" db="EMBL/GenBank/DDBJ databases">
        <title>Draft Genome Sequence of the Strain BR 10423 (Rhizobium sp.) isolated from nodules of Mimosa pudica.</title>
        <authorList>
            <person name="Barauna A.C."/>
            <person name="Zilli J.E."/>
            <person name="Simoes-Araujo J.L."/>
            <person name="Reis V.M."/>
            <person name="James E.K."/>
            <person name="Reis F.B.Jr."/>
            <person name="Rouws L.F."/>
            <person name="Passos S.R."/>
            <person name="Gois S.R."/>
        </authorList>
    </citation>
    <scope>NUCLEOTIDE SEQUENCE [LARGE SCALE GENOMIC DNA]</scope>
    <source>
        <strain evidence="6 7">BR10423</strain>
    </source>
</reference>
<keyword evidence="7" id="KW-1185">Reference proteome</keyword>
<dbReference type="GO" id="GO:0030170">
    <property type="term" value="F:pyridoxal phosphate binding"/>
    <property type="evidence" value="ECO:0007669"/>
    <property type="project" value="TreeGrafter"/>
</dbReference>
<dbReference type="Proteomes" id="UP000068164">
    <property type="component" value="Unassembled WGS sequence"/>
</dbReference>
<dbReference type="EMBL" id="LNCD01000141">
    <property type="protein sequence ID" value="KWV41225.1"/>
    <property type="molecule type" value="Genomic_DNA"/>
</dbReference>
<dbReference type="InterPro" id="IPR015424">
    <property type="entry name" value="PyrdxlP-dep_Trfase"/>
</dbReference>
<dbReference type="OrthoDB" id="9768668at2"/>
<dbReference type="AlphaFoldDB" id="A0A125Q4C9"/>
<dbReference type="InterPro" id="IPR000653">
    <property type="entry name" value="DegT/StrS_aminotransferase"/>
</dbReference>
<gene>
    <name evidence="6" type="ORF">AS026_24235</name>
</gene>
<comment type="caution">
    <text evidence="6">The sequence shown here is derived from an EMBL/GenBank/DDBJ whole genome shotgun (WGS) entry which is preliminary data.</text>
</comment>
<comment type="similarity">
    <text evidence="2 5">Belongs to the DegT/DnrJ/EryC1 family.</text>
</comment>
<name>A0A125Q4C9_9HYPH</name>
<evidence type="ECO:0000256" key="5">
    <source>
        <dbReference type="RuleBase" id="RU004508"/>
    </source>
</evidence>
<dbReference type="GO" id="GO:0008483">
    <property type="term" value="F:transaminase activity"/>
    <property type="evidence" value="ECO:0007669"/>
    <property type="project" value="TreeGrafter"/>
</dbReference>
<dbReference type="GO" id="GO:0000271">
    <property type="term" value="P:polysaccharide biosynthetic process"/>
    <property type="evidence" value="ECO:0007669"/>
    <property type="project" value="TreeGrafter"/>
</dbReference>
<dbReference type="Gene3D" id="3.90.1150.10">
    <property type="entry name" value="Aspartate Aminotransferase, domain 1"/>
    <property type="match status" value="1"/>
</dbReference>
<dbReference type="InterPro" id="IPR015421">
    <property type="entry name" value="PyrdxlP-dep_Trfase_major"/>
</dbReference>
<dbReference type="PANTHER" id="PTHR30244">
    <property type="entry name" value="TRANSAMINASE"/>
    <property type="match status" value="1"/>
</dbReference>
<keyword evidence="1 4" id="KW-0663">Pyridoxal phosphate</keyword>
<protein>
    <submittedName>
        <fullName evidence="6">Erythromycin biosynthesis sensory transduction protein eryC1</fullName>
    </submittedName>
</protein>
<dbReference type="SUPFAM" id="SSF53383">
    <property type="entry name" value="PLP-dependent transferases"/>
    <property type="match status" value="1"/>
</dbReference>
<dbReference type="InterPro" id="IPR015422">
    <property type="entry name" value="PyrdxlP-dep_Trfase_small"/>
</dbReference>
<dbReference type="RefSeq" id="WP_062375841.1">
    <property type="nucleotide sequence ID" value="NZ_JBBNAS010000355.1"/>
</dbReference>